<evidence type="ECO:0000313" key="1">
    <source>
        <dbReference type="EMBL" id="ATW69833.1"/>
    </source>
</evidence>
<keyword evidence="2" id="KW-1185">Reference proteome</keyword>
<reference evidence="2" key="1">
    <citation type="submission" date="2017-10" db="EMBL/GenBank/DDBJ databases">
        <title>Isolation and characterization of a group of new proteus bacteriophages.</title>
        <authorList>
            <person name="Kozlova Y.N."/>
            <person name="Morozova V.V."/>
            <person name="Babkin I.V."/>
            <person name="Tikunova N.V."/>
            <person name="Bokovaya O.V."/>
            <person name="Shedko E.D."/>
        </authorList>
    </citation>
    <scope>NUCLEOTIDE SEQUENCE [LARGE SCALE GENOMIC DNA]</scope>
</reference>
<accession>A0A2H4PR99</accession>
<dbReference type="RefSeq" id="YP_009997968.1">
    <property type="nucleotide sequence ID" value="NC_052981.1"/>
</dbReference>
<organism evidence="1 2">
    <name type="scientific">Proteus phage PM87</name>
    <dbReference type="NCBI Taxonomy" id="2048007"/>
    <lineage>
        <taxon>Viruses</taxon>
        <taxon>Duplodnaviria</taxon>
        <taxon>Heunggongvirae</taxon>
        <taxon>Uroviricota</taxon>
        <taxon>Caudoviricetes</taxon>
        <taxon>Casjensviridae</taxon>
        <taxon>Lavrentievavirus</taxon>
        <taxon>Lavrentievavirus PM87</taxon>
    </lineage>
</organism>
<proteinExistence type="predicted"/>
<name>A0A2H4PR99_9CAUD</name>
<dbReference type="Proteomes" id="UP000241270">
    <property type="component" value="Segment"/>
</dbReference>
<dbReference type="KEGG" id="vg:62680543"/>
<sequence>MLATFLCACGRRTKPESLKFIIISEVWNCAGLYIMGNSVNCFKFYEVCNEFLNLPVVAIGRPSNDLSLPEFNYSYGVVFHVNNKLLRVLTVRYSYGHRRAYVRIDDVRTDCPNVTYPVYEPVLFSGEIAGEWIRGAKNLYRSYRDTLTNVRGSVW</sequence>
<dbReference type="EMBL" id="MG030346">
    <property type="protein sequence ID" value="ATW69833.1"/>
    <property type="molecule type" value="Genomic_DNA"/>
</dbReference>
<protein>
    <submittedName>
        <fullName evidence="1">Uncharacterized protein</fullName>
    </submittedName>
</protein>
<evidence type="ECO:0000313" key="2">
    <source>
        <dbReference type="Proteomes" id="UP000241270"/>
    </source>
</evidence>
<dbReference type="GeneID" id="62680543"/>